<feature type="compositionally biased region" description="Polar residues" evidence="1">
    <location>
        <begin position="22"/>
        <end position="31"/>
    </location>
</feature>
<reference key="2">
    <citation type="journal article" date="2011" name="MBio">
        <title>Genome variation in Cryptococcus gattii, an emerging pathogen of immunocompetent hosts.</title>
        <authorList>
            <person name="D'Souza C.A."/>
            <person name="Kronstad J.W."/>
            <person name="Taylor G."/>
            <person name="Warren R."/>
            <person name="Yuen M."/>
            <person name="Hu G."/>
            <person name="Jung W.H."/>
            <person name="Sham A."/>
            <person name="Kidd S.E."/>
            <person name="Tangen K."/>
            <person name="Lee N."/>
            <person name="Zeilmaker T."/>
            <person name="Sawkins J."/>
            <person name="McVicker G."/>
            <person name="Shah S."/>
            <person name="Gnerre S."/>
            <person name="Griggs A."/>
            <person name="Zeng Q."/>
            <person name="Bartlett K."/>
            <person name="Li W."/>
            <person name="Wang X."/>
            <person name="Heitman J."/>
            <person name="Stajich J.E."/>
            <person name="Fraser J.A."/>
            <person name="Meyer W."/>
            <person name="Carter D."/>
            <person name="Schein J."/>
            <person name="Krzywinski M."/>
            <person name="Kwong-Chung K.J."/>
            <person name="Varma A."/>
            <person name="Wang J."/>
            <person name="Brunham R."/>
            <person name="Fyfe M."/>
            <person name="Ouellette B.F.F."/>
            <person name="Siddiqui A."/>
            <person name="Marra M."/>
            <person name="Jones S."/>
            <person name="Holt R."/>
            <person name="Birren B.W."/>
            <person name="Galagan J.E."/>
            <person name="Cuomo C.A."/>
        </authorList>
    </citation>
    <scope>NUCLEOTIDE SEQUENCE</scope>
    <source>
        <strain>WM276</strain>
    </source>
</reference>
<keyword evidence="3" id="KW-1185">Reference proteome</keyword>
<dbReference type="OrthoDB" id="10354287at2759"/>
<dbReference type="KEGG" id="cgi:CGB_I3700W"/>
<dbReference type="HOGENOM" id="CLU_1008373_0_0_1"/>
<reference evidence="2 3" key="1">
    <citation type="journal article" date="2011" name="MBio">
        <title>Genome variation in Cryptococcus gattii, an emerging pathogen of immunocompetent hosts.</title>
        <authorList>
            <person name="D'Souza C.A."/>
            <person name="Kronstad J.W."/>
            <person name="Taylor G."/>
            <person name="Warren R."/>
            <person name="Yuen M."/>
            <person name="Hu G."/>
            <person name="Jung W.H."/>
            <person name="Sham A."/>
            <person name="Kidd S.E."/>
            <person name="Tangen K."/>
            <person name="Lee N."/>
            <person name="Zeilmaker T."/>
            <person name="Sawkins J."/>
            <person name="McVicker G."/>
            <person name="Shah S."/>
            <person name="Gnerre S."/>
            <person name="Griggs A."/>
            <person name="Zeng Q."/>
            <person name="Bartlett K."/>
            <person name="Li W."/>
            <person name="Wang X."/>
            <person name="Heitman J."/>
            <person name="Stajich J.E."/>
            <person name="Fraser J.A."/>
            <person name="Meyer W."/>
            <person name="Carter D."/>
            <person name="Schein J."/>
            <person name="Krzywinski M."/>
            <person name="Kwon-Chung K.J."/>
            <person name="Varma A."/>
            <person name="Wang J."/>
            <person name="Brunham R."/>
            <person name="Fyfe M."/>
            <person name="Ouellette B.F."/>
            <person name="Siddiqui A."/>
            <person name="Marra M."/>
            <person name="Jones S."/>
            <person name="Holt R."/>
            <person name="Birren B.W."/>
            <person name="Galagan J.E."/>
            <person name="Cuomo C.A."/>
        </authorList>
    </citation>
    <scope>NUCLEOTIDE SEQUENCE [LARGE SCALE GENOMIC DNA]</scope>
    <source>
        <strain evidence="3">WM276 / ATCC MYA-4071</strain>
    </source>
</reference>
<sequence>MLAATAVPTPSTPNILTASSIAGSSNKWNSSHRSEGLFGQQDNTLNSTTSVTTNMAVITSSSDLYLPLLHPAHQTSTNFNAHQHLPSLQASNRTNATLLHKSKGAYEQPKVYYQSGSTTPHNTYIFTQGLPRSTSSPEDGCIHCMWSYGQHVCDARMGTYNNFIKHLYLHISKSIQRKTEGNNCSCKCQWFACQAWDFNTPSALVNHVRQIHLKTFEESPKLLICLLPLSQPSSCLPLCQSSYIPQYFLTVHPVQKVTFPYYIQKYTGNTHFTRLG</sequence>
<dbReference type="Proteomes" id="UP000007805">
    <property type="component" value="Chromosome I"/>
</dbReference>
<accession>E6RCE6</accession>
<dbReference type="EMBL" id="CP000294">
    <property type="protein sequence ID" value="ADV24434.1"/>
    <property type="molecule type" value="Genomic_DNA"/>
</dbReference>
<evidence type="ECO:0000313" key="3">
    <source>
        <dbReference type="Proteomes" id="UP000007805"/>
    </source>
</evidence>
<proteinExistence type="predicted"/>
<dbReference type="AlphaFoldDB" id="E6RCE6"/>
<organism evidence="2 3">
    <name type="scientific">Cryptococcus gattii serotype B (strain WM276 / ATCC MYA-4071)</name>
    <name type="common">Filobasidiella gattii</name>
    <name type="synonym">Cryptococcus bacillisporus</name>
    <dbReference type="NCBI Taxonomy" id="367775"/>
    <lineage>
        <taxon>Eukaryota</taxon>
        <taxon>Fungi</taxon>
        <taxon>Dikarya</taxon>
        <taxon>Basidiomycota</taxon>
        <taxon>Agaricomycotina</taxon>
        <taxon>Tremellomycetes</taxon>
        <taxon>Tremellales</taxon>
        <taxon>Cryptococcaceae</taxon>
        <taxon>Cryptococcus</taxon>
        <taxon>Cryptococcus gattii species complex</taxon>
    </lineage>
</organism>
<dbReference type="GeneID" id="10186452"/>
<feature type="region of interest" description="Disordered" evidence="1">
    <location>
        <begin position="22"/>
        <end position="43"/>
    </location>
</feature>
<name>E6RCE6_CRYGW</name>
<dbReference type="VEuPathDB" id="FungiDB:CGB_I3700W"/>
<protein>
    <submittedName>
        <fullName evidence="2">Uncharacterized protein</fullName>
    </submittedName>
</protein>
<dbReference type="RefSeq" id="XP_003196221.1">
    <property type="nucleotide sequence ID" value="XM_003196173.1"/>
</dbReference>
<gene>
    <name evidence="2" type="ordered locus">CGB_I3700W</name>
</gene>
<evidence type="ECO:0000313" key="2">
    <source>
        <dbReference type="EMBL" id="ADV24434.1"/>
    </source>
</evidence>
<evidence type="ECO:0000256" key="1">
    <source>
        <dbReference type="SAM" id="MobiDB-lite"/>
    </source>
</evidence>